<comment type="caution">
    <text evidence="2">The sequence shown here is derived from an EMBL/GenBank/DDBJ whole genome shotgun (WGS) entry which is preliminary data.</text>
</comment>
<feature type="chain" id="PRO_5043561085" description="Secreted protein" evidence="1">
    <location>
        <begin position="29"/>
        <end position="151"/>
    </location>
</feature>
<reference evidence="2" key="1">
    <citation type="submission" date="2022-06" db="EMBL/GenBank/DDBJ databases">
        <authorList>
            <consortium name="SYNGENTA / RWTH Aachen University"/>
        </authorList>
    </citation>
    <scope>NUCLEOTIDE SEQUENCE</scope>
</reference>
<dbReference type="EMBL" id="CALTRL010001455">
    <property type="protein sequence ID" value="CAH7672553.1"/>
    <property type="molecule type" value="Genomic_DNA"/>
</dbReference>
<accession>A0AAV0ASS6</accession>
<evidence type="ECO:0000313" key="3">
    <source>
        <dbReference type="Proteomes" id="UP001153365"/>
    </source>
</evidence>
<name>A0AAV0ASS6_PHAPC</name>
<proteinExistence type="predicted"/>
<protein>
    <recommendedName>
        <fullName evidence="4">Secreted protein</fullName>
    </recommendedName>
</protein>
<dbReference type="AlphaFoldDB" id="A0AAV0ASS6"/>
<gene>
    <name evidence="2" type="ORF">PPACK8108_LOCUS7371</name>
</gene>
<feature type="signal peptide" evidence="1">
    <location>
        <begin position="1"/>
        <end position="28"/>
    </location>
</feature>
<evidence type="ECO:0000256" key="1">
    <source>
        <dbReference type="SAM" id="SignalP"/>
    </source>
</evidence>
<sequence>MFKYNILANLSTILLSLIVFQPFRPTSSLMISEPNSNIATNVCNSFSCGVFVDQASWMDKDYGCSDGKNISSASIGSASISFFSSRSSSLVNQSEWPESCALSANETCHSYNNGEWTMYYSISTICQCPDGKYPACSGATQLSDSACNMSM</sequence>
<keyword evidence="3" id="KW-1185">Reference proteome</keyword>
<organism evidence="2 3">
    <name type="scientific">Phakopsora pachyrhizi</name>
    <name type="common">Asian soybean rust disease fungus</name>
    <dbReference type="NCBI Taxonomy" id="170000"/>
    <lineage>
        <taxon>Eukaryota</taxon>
        <taxon>Fungi</taxon>
        <taxon>Dikarya</taxon>
        <taxon>Basidiomycota</taxon>
        <taxon>Pucciniomycotina</taxon>
        <taxon>Pucciniomycetes</taxon>
        <taxon>Pucciniales</taxon>
        <taxon>Phakopsoraceae</taxon>
        <taxon>Phakopsora</taxon>
    </lineage>
</organism>
<keyword evidence="1" id="KW-0732">Signal</keyword>
<dbReference type="Proteomes" id="UP001153365">
    <property type="component" value="Unassembled WGS sequence"/>
</dbReference>
<evidence type="ECO:0008006" key="4">
    <source>
        <dbReference type="Google" id="ProtNLM"/>
    </source>
</evidence>
<evidence type="ECO:0000313" key="2">
    <source>
        <dbReference type="EMBL" id="CAH7672553.1"/>
    </source>
</evidence>